<evidence type="ECO:0000313" key="13">
    <source>
        <dbReference type="Ensembl" id="ENSMMDP00005049673.1"/>
    </source>
</evidence>
<feature type="compositionally biased region" description="Acidic residues" evidence="10">
    <location>
        <begin position="71"/>
        <end position="93"/>
    </location>
</feature>
<dbReference type="InterPro" id="IPR019786">
    <property type="entry name" value="Zinc_finger_PHD-type_CS"/>
</dbReference>
<feature type="compositionally biased region" description="Acidic residues" evidence="10">
    <location>
        <begin position="102"/>
        <end position="123"/>
    </location>
</feature>
<feature type="compositionally biased region" description="Low complexity" evidence="10">
    <location>
        <begin position="39"/>
        <end position="53"/>
    </location>
</feature>
<evidence type="ECO:0000256" key="1">
    <source>
        <dbReference type="ARBA" id="ARBA00004123"/>
    </source>
</evidence>
<dbReference type="InterPro" id="IPR001965">
    <property type="entry name" value="Znf_PHD"/>
</dbReference>
<evidence type="ECO:0000259" key="12">
    <source>
        <dbReference type="PROSITE" id="PS50016"/>
    </source>
</evidence>
<evidence type="ECO:0000256" key="2">
    <source>
        <dbReference type="ARBA" id="ARBA00022723"/>
    </source>
</evidence>
<dbReference type="Pfam" id="PF00628">
    <property type="entry name" value="PHD"/>
    <property type="match status" value="1"/>
</dbReference>
<dbReference type="GeneTree" id="ENSGT00940000165144"/>
<dbReference type="SUPFAM" id="SSF47370">
    <property type="entry name" value="Bromodomain"/>
    <property type="match status" value="1"/>
</dbReference>
<feature type="compositionally biased region" description="Acidic residues" evidence="10">
    <location>
        <begin position="199"/>
        <end position="210"/>
    </location>
</feature>
<dbReference type="Pfam" id="PF00439">
    <property type="entry name" value="Bromodomain"/>
    <property type="match status" value="1"/>
</dbReference>
<dbReference type="SMART" id="SM00297">
    <property type="entry name" value="BROMO"/>
    <property type="match status" value="1"/>
</dbReference>
<feature type="compositionally biased region" description="Acidic residues" evidence="10">
    <location>
        <begin position="151"/>
        <end position="163"/>
    </location>
</feature>
<feature type="domain" description="Bromo" evidence="11">
    <location>
        <begin position="302"/>
        <end position="374"/>
    </location>
</feature>
<dbReference type="FunFam" id="3.30.40.10:FF:000123">
    <property type="entry name" value="E3 ubiquitin-protein ligase TRIM33"/>
    <property type="match status" value="1"/>
</dbReference>
<dbReference type="InParanoid" id="A0A668AEP7"/>
<accession>A0A668AEP7</accession>
<dbReference type="Gene3D" id="1.20.920.10">
    <property type="entry name" value="Bromodomain-like"/>
    <property type="match status" value="1"/>
</dbReference>
<evidence type="ECO:0000256" key="9">
    <source>
        <dbReference type="PROSITE-ProRule" id="PRU00146"/>
    </source>
</evidence>
<evidence type="ECO:0000256" key="7">
    <source>
        <dbReference type="ARBA" id="ARBA00023242"/>
    </source>
</evidence>
<dbReference type="GO" id="GO:0008270">
    <property type="term" value="F:zinc ion binding"/>
    <property type="evidence" value="ECO:0007669"/>
    <property type="project" value="UniProtKB-KW"/>
</dbReference>
<protein>
    <recommendedName>
        <fullName evidence="15">Tripartite motif containing 66</fullName>
    </recommendedName>
</protein>
<keyword evidence="7" id="KW-0539">Nucleus</keyword>
<evidence type="ECO:0000256" key="6">
    <source>
        <dbReference type="ARBA" id="ARBA00023117"/>
    </source>
</evidence>
<evidence type="ECO:0000313" key="14">
    <source>
        <dbReference type="Proteomes" id="UP000472263"/>
    </source>
</evidence>
<evidence type="ECO:0000259" key="11">
    <source>
        <dbReference type="PROSITE" id="PS50014"/>
    </source>
</evidence>
<dbReference type="CDD" id="cd05502">
    <property type="entry name" value="Bromo_tif1_like"/>
    <property type="match status" value="1"/>
</dbReference>
<evidence type="ECO:0000256" key="10">
    <source>
        <dbReference type="SAM" id="MobiDB-lite"/>
    </source>
</evidence>
<dbReference type="InterPro" id="IPR036427">
    <property type="entry name" value="Bromodomain-like_sf"/>
</dbReference>
<proteinExistence type="predicted"/>
<keyword evidence="3 9" id="KW-0863">Zinc-finger</keyword>
<feature type="compositionally biased region" description="Polar residues" evidence="10">
    <location>
        <begin position="132"/>
        <end position="149"/>
    </location>
</feature>
<dbReference type="SMART" id="SM00249">
    <property type="entry name" value="PHD"/>
    <property type="match status" value="1"/>
</dbReference>
<keyword evidence="4" id="KW-0862">Zinc</keyword>
<evidence type="ECO:0000256" key="4">
    <source>
        <dbReference type="ARBA" id="ARBA00022833"/>
    </source>
</evidence>
<dbReference type="PROSITE" id="PS01359">
    <property type="entry name" value="ZF_PHD_1"/>
    <property type="match status" value="1"/>
</dbReference>
<reference evidence="13" key="3">
    <citation type="submission" date="2025-09" db="UniProtKB">
        <authorList>
            <consortium name="Ensembl"/>
        </authorList>
    </citation>
    <scope>IDENTIFICATION</scope>
</reference>
<reference evidence="13" key="2">
    <citation type="submission" date="2025-08" db="UniProtKB">
        <authorList>
            <consortium name="Ensembl"/>
        </authorList>
    </citation>
    <scope>IDENTIFICATION</scope>
</reference>
<feature type="domain" description="PHD-type" evidence="12">
    <location>
        <begin position="215"/>
        <end position="262"/>
    </location>
</feature>
<sequence>MSQRYSALDLDSDSDPRSTSEVEIVSEADPDSDPHLDSDVSPDSDPQPESSSDVELDSPAKGKSAVGEMGPCEEIDIAAESEPSIEYEADPELYDAGAGSENGDELDADVESGDAEADSDVQPDYDPRFQTESDSDILSDQPADSQGSVESEADIESEPDPTTDDPQPLRSDQEEESPIGPGQRPLLIANPAPPRGCEETEEVQPEQDSAEMESEDFCAVCLIGGDLLCCDRCPKVFHLSCHIPPLLSFPTGDWVCSLCRDVMQPEVEYDCENERTSGERTSAHGLSAYDQRKCERLTLLILSNILSAPFHEPVSPLARHYYQIIKRPMDLSVIRVKLNKRNANHYSSPDEFVADVYLMFRNCAKFNYPDSEVAQAGCSLEAFFSSKLKEVFPDRVFPLAEADSDSDEYDEAYRTAEGGFAWPERREQCHRKRKRRHSLNSRRHHF</sequence>
<dbReference type="Gene3D" id="3.30.40.10">
    <property type="entry name" value="Zinc/RING finger domain, C3HC4 (zinc finger)"/>
    <property type="match status" value="1"/>
</dbReference>
<dbReference type="PANTHER" id="PTHR45915">
    <property type="entry name" value="TRANSCRIPTION INTERMEDIARY FACTOR"/>
    <property type="match status" value="1"/>
</dbReference>
<evidence type="ECO:0000256" key="8">
    <source>
        <dbReference type="PROSITE-ProRule" id="PRU00035"/>
    </source>
</evidence>
<keyword evidence="6 8" id="KW-0103">Bromodomain</keyword>
<dbReference type="GO" id="GO:0000785">
    <property type="term" value="C:chromatin"/>
    <property type="evidence" value="ECO:0007669"/>
    <property type="project" value="TreeGrafter"/>
</dbReference>
<dbReference type="PROSITE" id="PS50016">
    <property type="entry name" value="ZF_PHD_2"/>
    <property type="match status" value="1"/>
</dbReference>
<keyword evidence="2" id="KW-0479">Metal-binding</keyword>
<dbReference type="Proteomes" id="UP000472263">
    <property type="component" value="Chromosome 3"/>
</dbReference>
<reference evidence="13" key="1">
    <citation type="submission" date="2019-06" db="EMBL/GenBank/DDBJ databases">
        <authorList>
            <consortium name="Wellcome Sanger Institute Data Sharing"/>
        </authorList>
    </citation>
    <scope>NUCLEOTIDE SEQUENCE [LARGE SCALE GENOMIC DNA]</scope>
</reference>
<evidence type="ECO:0000256" key="3">
    <source>
        <dbReference type="ARBA" id="ARBA00022771"/>
    </source>
</evidence>
<dbReference type="GO" id="GO:0005634">
    <property type="term" value="C:nucleus"/>
    <property type="evidence" value="ECO:0007669"/>
    <property type="project" value="UniProtKB-SubCell"/>
</dbReference>
<dbReference type="Ensembl" id="ENSMMDT00005050660.1">
    <property type="protein sequence ID" value="ENSMMDP00005049673.1"/>
    <property type="gene ID" value="ENSMMDG00005022573.1"/>
</dbReference>
<evidence type="ECO:0008006" key="15">
    <source>
        <dbReference type="Google" id="ProtNLM"/>
    </source>
</evidence>
<dbReference type="SUPFAM" id="SSF57903">
    <property type="entry name" value="FYVE/PHD zinc finger"/>
    <property type="match status" value="1"/>
</dbReference>
<organism evidence="13 14">
    <name type="scientific">Myripristis murdjan</name>
    <name type="common">pinecone soldierfish</name>
    <dbReference type="NCBI Taxonomy" id="586833"/>
    <lineage>
        <taxon>Eukaryota</taxon>
        <taxon>Metazoa</taxon>
        <taxon>Chordata</taxon>
        <taxon>Craniata</taxon>
        <taxon>Vertebrata</taxon>
        <taxon>Euteleostomi</taxon>
        <taxon>Actinopterygii</taxon>
        <taxon>Neopterygii</taxon>
        <taxon>Teleostei</taxon>
        <taxon>Neoteleostei</taxon>
        <taxon>Acanthomorphata</taxon>
        <taxon>Holocentriformes</taxon>
        <taxon>Holocentridae</taxon>
        <taxon>Myripristis</taxon>
    </lineage>
</organism>
<comment type="subcellular location">
    <subcellularLocation>
        <location evidence="1">Nucleus</location>
    </subcellularLocation>
</comment>
<dbReference type="AlphaFoldDB" id="A0A668AEP7"/>
<dbReference type="PROSITE" id="PS50014">
    <property type="entry name" value="BROMODOMAIN_2"/>
    <property type="match status" value="1"/>
</dbReference>
<keyword evidence="14" id="KW-1185">Reference proteome</keyword>
<dbReference type="PANTHER" id="PTHR45915:SF7">
    <property type="entry name" value="TRIPARTITE MOTIF-CONTAINING PROTEIN 66"/>
    <property type="match status" value="1"/>
</dbReference>
<dbReference type="InterPro" id="IPR011011">
    <property type="entry name" value="Znf_FYVE_PHD"/>
</dbReference>
<dbReference type="InterPro" id="IPR019787">
    <property type="entry name" value="Znf_PHD-finger"/>
</dbReference>
<keyword evidence="5" id="KW-0175">Coiled coil</keyword>
<dbReference type="InterPro" id="IPR013083">
    <property type="entry name" value="Znf_RING/FYVE/PHD"/>
</dbReference>
<evidence type="ECO:0000256" key="5">
    <source>
        <dbReference type="ARBA" id="ARBA00023054"/>
    </source>
</evidence>
<dbReference type="PRINTS" id="PR00503">
    <property type="entry name" value="BROMODOMAIN"/>
</dbReference>
<name>A0A668AEP7_9TELE</name>
<dbReference type="InterPro" id="IPR001487">
    <property type="entry name" value="Bromodomain"/>
</dbReference>
<feature type="region of interest" description="Disordered" evidence="10">
    <location>
        <begin position="1"/>
        <end position="210"/>
    </location>
</feature>